<organism evidence="3 4">
    <name type="scientific">Streptomyces rubrolavendulae</name>
    <dbReference type="NCBI Taxonomy" id="285473"/>
    <lineage>
        <taxon>Bacteria</taxon>
        <taxon>Bacillati</taxon>
        <taxon>Actinomycetota</taxon>
        <taxon>Actinomycetes</taxon>
        <taxon>Kitasatosporales</taxon>
        <taxon>Streptomycetaceae</taxon>
        <taxon>Streptomyces</taxon>
    </lineage>
</organism>
<dbReference type="SUPFAM" id="SSF81301">
    <property type="entry name" value="Nucleotidyltransferase"/>
    <property type="match status" value="1"/>
</dbReference>
<dbReference type="InterPro" id="IPR025117">
    <property type="entry name" value="DUF4037"/>
</dbReference>
<dbReference type="InterPro" id="IPR002934">
    <property type="entry name" value="Polymerase_NTP_transf_dom"/>
</dbReference>
<feature type="domain" description="DUF4037" evidence="2">
    <location>
        <begin position="151"/>
        <end position="225"/>
    </location>
</feature>
<dbReference type="STRING" id="285473.A4G23_03455"/>
<dbReference type="Proteomes" id="UP000095349">
    <property type="component" value="Chromosome"/>
</dbReference>
<protein>
    <submittedName>
        <fullName evidence="3">Nucleotidyltransferase domain protein</fullName>
    </submittedName>
</protein>
<dbReference type="InterPro" id="IPR043519">
    <property type="entry name" value="NT_sf"/>
</dbReference>
<name>A0A1D8G548_9ACTN</name>
<dbReference type="Gene3D" id="3.30.460.10">
    <property type="entry name" value="Beta Polymerase, domain 2"/>
    <property type="match status" value="1"/>
</dbReference>
<reference evidence="3 4" key="1">
    <citation type="submission" date="2016-09" db="EMBL/GenBank/DDBJ databases">
        <title>Streptomyces rubrolavendulae MJM4426 Genome sequencing and assembly.</title>
        <authorList>
            <person name="Kim J.-G."/>
        </authorList>
    </citation>
    <scope>NUCLEOTIDE SEQUENCE [LARGE SCALE GENOMIC DNA]</scope>
    <source>
        <strain evidence="3 4">MJM4426</strain>
    </source>
</reference>
<gene>
    <name evidence="3" type="ORF">A4G23_03455</name>
</gene>
<evidence type="ECO:0000259" key="1">
    <source>
        <dbReference type="Pfam" id="PF01909"/>
    </source>
</evidence>
<keyword evidence="3" id="KW-0808">Transferase</keyword>
<feature type="domain" description="Polymerase nucleotidyl transferase" evidence="1">
    <location>
        <begin position="24"/>
        <end position="67"/>
    </location>
</feature>
<evidence type="ECO:0000259" key="2">
    <source>
        <dbReference type="Pfam" id="PF13228"/>
    </source>
</evidence>
<sequence length="290" mass="30738">MRTPGKRVVSVAPCQQTEAMDRLEEIAHRLVEVGGVVAVCLGGSRARGTHSPDSDDDLGLYYRPPLDTTALRLLAAELTGEPVEITEPGGWGPWVDGGGWLVVDGRRVDWIYRDLDRVHRVWQQCRAGHFEVGVQPGHPLGVYSHAYAGEVALGRVLADPGGELQALREETRHYPEPLRAALIGNARWEAPFILAGARKGASRGDAFHVAGCLFRAVGLLVQALHAHAGCWLLNEKGAVRAAGGLTAAPADFAGRAQGLFSALGTTPETLAAALDDADRLVAEVCGALAG</sequence>
<dbReference type="Pfam" id="PF01909">
    <property type="entry name" value="NTP_transf_2"/>
    <property type="match status" value="1"/>
</dbReference>
<keyword evidence="4" id="KW-1185">Reference proteome</keyword>
<dbReference type="KEGG" id="srn:A4G23_03455"/>
<proteinExistence type="predicted"/>
<dbReference type="EMBL" id="CP017316">
    <property type="protein sequence ID" value="AOT60580.1"/>
    <property type="molecule type" value="Genomic_DNA"/>
</dbReference>
<dbReference type="GO" id="GO:0016779">
    <property type="term" value="F:nucleotidyltransferase activity"/>
    <property type="evidence" value="ECO:0007669"/>
    <property type="project" value="InterPro"/>
</dbReference>
<evidence type="ECO:0000313" key="3">
    <source>
        <dbReference type="EMBL" id="AOT60580.1"/>
    </source>
</evidence>
<dbReference type="PATRIC" id="fig|285473.5.peg.3611"/>
<accession>A0A1D8G548</accession>
<dbReference type="AlphaFoldDB" id="A0A1D8G548"/>
<evidence type="ECO:0000313" key="4">
    <source>
        <dbReference type="Proteomes" id="UP000095349"/>
    </source>
</evidence>
<dbReference type="CDD" id="cd05403">
    <property type="entry name" value="NT_KNTase_like"/>
    <property type="match status" value="1"/>
</dbReference>
<dbReference type="Pfam" id="PF13228">
    <property type="entry name" value="DUF4037"/>
    <property type="match status" value="1"/>
</dbReference>